<evidence type="ECO:0000313" key="3">
    <source>
        <dbReference type="Proteomes" id="UP000228930"/>
    </source>
</evidence>
<dbReference type="GO" id="GO:0005886">
    <property type="term" value="C:plasma membrane"/>
    <property type="evidence" value="ECO:0007669"/>
    <property type="project" value="UniProtKB-SubCell"/>
</dbReference>
<dbReference type="Pfam" id="PF02592">
    <property type="entry name" value="Vut_1"/>
    <property type="match status" value="1"/>
</dbReference>
<organism evidence="2 3">
    <name type="scientific">Bradyrhizobium nitroreducens</name>
    <dbReference type="NCBI Taxonomy" id="709803"/>
    <lineage>
        <taxon>Bacteria</taxon>
        <taxon>Pseudomonadati</taxon>
        <taxon>Pseudomonadota</taxon>
        <taxon>Alphaproteobacteria</taxon>
        <taxon>Hyphomicrobiales</taxon>
        <taxon>Nitrobacteraceae</taxon>
        <taxon>Bradyrhizobium</taxon>
    </lineage>
</organism>
<sequence>MTSQTALPSDDSSKRNFKFLTLLTVLNVTFQLISDVTAGKIISVAGIGVSITVLYFPATYIMGDILTEVYGYSRARQVVWLTLLASVIAGISYQVVAIFPPASFFTADEAYRTVFFTVPRILLGGWIAVFLGDITNDFILAKLKVWSNGRHLWARLIGSTIGGQFVNTVVFYLIGLYGILPGSLLIQGMAVGWFIKTLVEFVMLPITYVVVRRLKAIEKIDYYDRDTNFNPFVVTSSK</sequence>
<keyword evidence="1" id="KW-0472">Membrane</keyword>
<dbReference type="PANTHER" id="PTHR34300">
    <property type="entry name" value="QUEUOSINE PRECURSOR TRANSPORTER-RELATED"/>
    <property type="match status" value="1"/>
</dbReference>
<accession>A0A2M6UF72</accession>
<feature type="transmembrane region" description="Helical" evidence="1">
    <location>
        <begin position="111"/>
        <end position="131"/>
    </location>
</feature>
<dbReference type="EMBL" id="LFJC01000003">
    <property type="protein sequence ID" value="PIT03262.1"/>
    <property type="molecule type" value="Genomic_DNA"/>
</dbReference>
<dbReference type="PANTHER" id="PTHR34300:SF2">
    <property type="entry name" value="QUEUOSINE PRECURSOR TRANSPORTER-RELATED"/>
    <property type="match status" value="1"/>
</dbReference>
<comment type="similarity">
    <text evidence="1">Belongs to the vitamin uptake transporter (VUT/ECF) (TC 2.A.88) family. Q precursor transporter subfamily.</text>
</comment>
<keyword evidence="3" id="KW-1185">Reference proteome</keyword>
<dbReference type="AlphaFoldDB" id="A0A2M6UF72"/>
<evidence type="ECO:0000313" key="2">
    <source>
        <dbReference type="EMBL" id="PIT03262.1"/>
    </source>
</evidence>
<keyword evidence="1" id="KW-0997">Cell inner membrane</keyword>
<feature type="transmembrane region" description="Helical" evidence="1">
    <location>
        <begin position="78"/>
        <end position="99"/>
    </location>
</feature>
<protein>
    <recommendedName>
        <fullName evidence="1">Probable queuosine precursor transporter</fullName>
        <shortName evidence="1">Q precursor transporter</shortName>
    </recommendedName>
</protein>
<keyword evidence="1" id="KW-0812">Transmembrane</keyword>
<comment type="caution">
    <text evidence="2">The sequence shown here is derived from an EMBL/GenBank/DDBJ whole genome shotgun (WGS) entry which is preliminary data.</text>
</comment>
<comment type="subcellular location">
    <subcellularLocation>
        <location evidence="1">Cell inner membrane</location>
        <topology evidence="1">Multi-pass membrane protein</topology>
    </subcellularLocation>
</comment>
<dbReference type="GO" id="GO:0022857">
    <property type="term" value="F:transmembrane transporter activity"/>
    <property type="evidence" value="ECO:0007669"/>
    <property type="project" value="UniProtKB-UniRule"/>
</dbReference>
<feature type="transmembrane region" description="Helical" evidence="1">
    <location>
        <begin position="191"/>
        <end position="211"/>
    </location>
</feature>
<name>A0A2M6UF72_9BRAD</name>
<dbReference type="Proteomes" id="UP000228930">
    <property type="component" value="Unassembled WGS sequence"/>
</dbReference>
<dbReference type="NCBIfam" id="TIGR00697">
    <property type="entry name" value="queuosine precursor transporter"/>
    <property type="match status" value="1"/>
</dbReference>
<dbReference type="InterPro" id="IPR003744">
    <property type="entry name" value="YhhQ"/>
</dbReference>
<dbReference type="HAMAP" id="MF_02088">
    <property type="entry name" value="Q_prec_transport"/>
    <property type="match status" value="1"/>
</dbReference>
<gene>
    <name evidence="2" type="ORF">TSA1_22745</name>
</gene>
<feature type="transmembrane region" description="Helical" evidence="1">
    <location>
        <begin position="41"/>
        <end position="66"/>
    </location>
</feature>
<keyword evidence="1" id="KW-0813">Transport</keyword>
<dbReference type="RefSeq" id="WP_100178410.1">
    <property type="nucleotide sequence ID" value="NZ_LFJC01000003.1"/>
</dbReference>
<reference evidence="2 3" key="1">
    <citation type="submission" date="2015-06" db="EMBL/GenBank/DDBJ databases">
        <title>Comparative genome analysis of nirS-carrying Bradyrhizobium sp. strains.</title>
        <authorList>
            <person name="Ishii S."/>
            <person name="Jang J."/>
            <person name="Nishizawa T."/>
            <person name="Senoo K."/>
        </authorList>
    </citation>
    <scope>NUCLEOTIDE SEQUENCE [LARGE SCALE GENOMIC DNA]</scope>
    <source>
        <strain evidence="2 3">TSA1</strain>
    </source>
</reference>
<keyword evidence="1" id="KW-1133">Transmembrane helix</keyword>
<proteinExistence type="inferred from homology"/>
<evidence type="ECO:0000256" key="1">
    <source>
        <dbReference type="HAMAP-Rule" id="MF_02088"/>
    </source>
</evidence>
<keyword evidence="1" id="KW-1003">Cell membrane</keyword>
<comment type="function">
    <text evidence="1">Involved in the import of queuosine (Q) precursors, required for Q precursor salvage.</text>
</comment>
<feature type="transmembrane region" description="Helical" evidence="1">
    <location>
        <begin position="152"/>
        <end position="179"/>
    </location>
</feature>